<organism evidence="11">
    <name type="scientific">marine metagenome</name>
    <dbReference type="NCBI Taxonomy" id="408172"/>
    <lineage>
        <taxon>unclassified sequences</taxon>
        <taxon>metagenomes</taxon>
        <taxon>ecological metagenomes</taxon>
    </lineage>
</organism>
<dbReference type="InterPro" id="IPR006153">
    <property type="entry name" value="Cation/H_exchanger_TM"/>
</dbReference>
<protein>
    <submittedName>
        <fullName evidence="11">Uncharacterized protein</fullName>
    </submittedName>
</protein>
<evidence type="ECO:0000256" key="2">
    <source>
        <dbReference type="ARBA" id="ARBA00022448"/>
    </source>
</evidence>
<dbReference type="GO" id="GO:0006813">
    <property type="term" value="P:potassium ion transport"/>
    <property type="evidence" value="ECO:0007669"/>
    <property type="project" value="InterPro"/>
</dbReference>
<proteinExistence type="predicted"/>
<dbReference type="GO" id="GO:0005886">
    <property type="term" value="C:plasma membrane"/>
    <property type="evidence" value="ECO:0007669"/>
    <property type="project" value="UniProtKB-SubCell"/>
</dbReference>
<dbReference type="PANTHER" id="PTHR32507">
    <property type="entry name" value="NA(+)/H(+) ANTIPORTER 1"/>
    <property type="match status" value="1"/>
</dbReference>
<feature type="transmembrane region" description="Helical" evidence="8">
    <location>
        <begin position="6"/>
        <end position="27"/>
    </location>
</feature>
<evidence type="ECO:0000259" key="10">
    <source>
        <dbReference type="Pfam" id="PF02254"/>
    </source>
</evidence>
<dbReference type="SUPFAM" id="SSF51735">
    <property type="entry name" value="NAD(P)-binding Rossmann-fold domains"/>
    <property type="match status" value="1"/>
</dbReference>
<dbReference type="InterPro" id="IPR003148">
    <property type="entry name" value="RCK_N"/>
</dbReference>
<evidence type="ECO:0000256" key="3">
    <source>
        <dbReference type="ARBA" id="ARBA00022449"/>
    </source>
</evidence>
<accession>A0A382W3B4</accession>
<keyword evidence="3" id="KW-0050">Antiport</keyword>
<dbReference type="PANTHER" id="PTHR32507:SF0">
    <property type="entry name" value="NA(+)_H(+) ANTIPORTER 2-RELATED"/>
    <property type="match status" value="1"/>
</dbReference>
<evidence type="ECO:0000256" key="6">
    <source>
        <dbReference type="ARBA" id="ARBA00023065"/>
    </source>
</evidence>
<dbReference type="GO" id="GO:1902600">
    <property type="term" value="P:proton transmembrane transport"/>
    <property type="evidence" value="ECO:0007669"/>
    <property type="project" value="InterPro"/>
</dbReference>
<evidence type="ECO:0000256" key="7">
    <source>
        <dbReference type="ARBA" id="ARBA00023136"/>
    </source>
</evidence>
<gene>
    <name evidence="11" type="ORF">METZ01_LOCUS406180</name>
</gene>
<dbReference type="Pfam" id="PF02254">
    <property type="entry name" value="TrkA_N"/>
    <property type="match status" value="1"/>
</dbReference>
<name>A0A382W3B4_9ZZZZ</name>
<evidence type="ECO:0000256" key="1">
    <source>
        <dbReference type="ARBA" id="ARBA00004651"/>
    </source>
</evidence>
<feature type="non-terminal residue" evidence="11">
    <location>
        <position position="1"/>
    </location>
</feature>
<feature type="domain" description="RCK N-terminal" evidence="10">
    <location>
        <begin position="107"/>
        <end position="196"/>
    </location>
</feature>
<keyword evidence="6" id="KW-0406">Ion transport</keyword>
<evidence type="ECO:0000259" key="9">
    <source>
        <dbReference type="Pfam" id="PF00999"/>
    </source>
</evidence>
<feature type="domain" description="Cation/H+ exchanger transmembrane" evidence="9">
    <location>
        <begin position="4"/>
        <end position="93"/>
    </location>
</feature>
<feature type="non-terminal residue" evidence="11">
    <location>
        <position position="280"/>
    </location>
</feature>
<reference evidence="11" key="1">
    <citation type="submission" date="2018-05" db="EMBL/GenBank/DDBJ databases">
        <authorList>
            <person name="Lanie J.A."/>
            <person name="Ng W.-L."/>
            <person name="Kazmierczak K.M."/>
            <person name="Andrzejewski T.M."/>
            <person name="Davidsen T.M."/>
            <person name="Wayne K.J."/>
            <person name="Tettelin H."/>
            <person name="Glass J.I."/>
            <person name="Rusch D."/>
            <person name="Podicherti R."/>
            <person name="Tsui H.-C.T."/>
            <person name="Winkler M.E."/>
        </authorList>
    </citation>
    <scope>NUCLEOTIDE SEQUENCE</scope>
</reference>
<dbReference type="Gene3D" id="3.40.50.720">
    <property type="entry name" value="NAD(P)-binding Rossmann-like Domain"/>
    <property type="match status" value="1"/>
</dbReference>
<sequence length="280" mass="30525">ALGWNGLIVVAVIMLVARPMAVFVSAWGSGLELRERLMIAWVGPRGIVCAAVAAIFALRLERQGTEGADLLVPLAFLVIICTVVIQSLTSRRIASLLDVRDPAPSGYLIVGGGRVARMLAAALNEQDVRIVLADSDWDHVSQARMDGIETYYGNPISDHADRYLDLSGIGNVICLSGRSNMDALTGLHFKSEFGQDHVFELPTSVSDSPENKHRVSGRHRGRRLFGASVTHNHLLGLILDGWNCKATGLTEEFGFGEYMSQYQDKSLPLFALDPSARLRL</sequence>
<keyword evidence="4 8" id="KW-0812">Transmembrane</keyword>
<dbReference type="Pfam" id="PF00999">
    <property type="entry name" value="Na_H_Exchanger"/>
    <property type="match status" value="1"/>
</dbReference>
<keyword evidence="5 8" id="KW-1133">Transmembrane helix</keyword>
<evidence type="ECO:0000313" key="11">
    <source>
        <dbReference type="EMBL" id="SVD53326.1"/>
    </source>
</evidence>
<feature type="transmembrane region" description="Helical" evidence="8">
    <location>
        <begin position="39"/>
        <end position="58"/>
    </location>
</feature>
<evidence type="ECO:0000256" key="5">
    <source>
        <dbReference type="ARBA" id="ARBA00022989"/>
    </source>
</evidence>
<evidence type="ECO:0000256" key="8">
    <source>
        <dbReference type="SAM" id="Phobius"/>
    </source>
</evidence>
<evidence type="ECO:0000256" key="4">
    <source>
        <dbReference type="ARBA" id="ARBA00022692"/>
    </source>
</evidence>
<keyword evidence="7 8" id="KW-0472">Membrane</keyword>
<dbReference type="EMBL" id="UINC01156741">
    <property type="protein sequence ID" value="SVD53326.1"/>
    <property type="molecule type" value="Genomic_DNA"/>
</dbReference>
<feature type="transmembrane region" description="Helical" evidence="8">
    <location>
        <begin position="70"/>
        <end position="88"/>
    </location>
</feature>
<dbReference type="InterPro" id="IPR036291">
    <property type="entry name" value="NAD(P)-bd_dom_sf"/>
</dbReference>
<dbReference type="AlphaFoldDB" id="A0A382W3B4"/>
<comment type="subcellular location">
    <subcellularLocation>
        <location evidence="1">Cell membrane</location>
        <topology evidence="1">Multi-pass membrane protein</topology>
    </subcellularLocation>
</comment>
<keyword evidence="2" id="KW-0813">Transport</keyword>
<dbReference type="GO" id="GO:0015297">
    <property type="term" value="F:antiporter activity"/>
    <property type="evidence" value="ECO:0007669"/>
    <property type="project" value="UniProtKB-KW"/>
</dbReference>